<feature type="transmembrane region" description="Helical" evidence="10">
    <location>
        <begin position="21"/>
        <end position="43"/>
    </location>
</feature>
<keyword evidence="3" id="KW-0813">Transport</keyword>
<dbReference type="FunFam" id="1.20.1280.290:FF:000002">
    <property type="entry name" value="Bidirectional sugar transporter SWEET"/>
    <property type="match status" value="1"/>
</dbReference>
<evidence type="ECO:0000256" key="8">
    <source>
        <dbReference type="ARBA" id="ARBA00023136"/>
    </source>
</evidence>
<sequence>MMYASPLTVMAKVIKTKSVKYMPFWLSVANFLNGVCWTTYALIHPFDIYVLISNSIGAFSGLIQLTLYACYCGNKGQDKDDVESKPKEVELPTST</sequence>
<keyword evidence="6" id="KW-0677">Repeat</keyword>
<dbReference type="PANTHER" id="PTHR10791">
    <property type="entry name" value="RAG1-ACTIVATING PROTEIN 1"/>
    <property type="match status" value="1"/>
</dbReference>
<proteinExistence type="inferred from homology"/>
<evidence type="ECO:0000256" key="3">
    <source>
        <dbReference type="ARBA" id="ARBA00022448"/>
    </source>
</evidence>
<comment type="similarity">
    <text evidence="2">Belongs to the SWEET sugar transporter family.</text>
</comment>
<evidence type="ECO:0000313" key="12">
    <source>
        <dbReference type="Proteomes" id="UP001497480"/>
    </source>
</evidence>
<organism evidence="11 12">
    <name type="scientific">Lupinus luteus</name>
    <name type="common">European yellow lupine</name>
    <dbReference type="NCBI Taxonomy" id="3873"/>
    <lineage>
        <taxon>Eukaryota</taxon>
        <taxon>Viridiplantae</taxon>
        <taxon>Streptophyta</taxon>
        <taxon>Embryophyta</taxon>
        <taxon>Tracheophyta</taxon>
        <taxon>Spermatophyta</taxon>
        <taxon>Magnoliopsida</taxon>
        <taxon>eudicotyledons</taxon>
        <taxon>Gunneridae</taxon>
        <taxon>Pentapetalae</taxon>
        <taxon>rosids</taxon>
        <taxon>fabids</taxon>
        <taxon>Fabales</taxon>
        <taxon>Fabaceae</taxon>
        <taxon>Papilionoideae</taxon>
        <taxon>50 kb inversion clade</taxon>
        <taxon>genistoids sensu lato</taxon>
        <taxon>core genistoids</taxon>
        <taxon>Genisteae</taxon>
        <taxon>Lupinus</taxon>
    </lineage>
</organism>
<evidence type="ECO:0000256" key="2">
    <source>
        <dbReference type="ARBA" id="ARBA00007809"/>
    </source>
</evidence>
<dbReference type="PANTHER" id="PTHR10791:SF236">
    <property type="entry name" value="BIDIRECTIONAL SUGAR TRANSPORTER SWEET8"/>
    <property type="match status" value="1"/>
</dbReference>
<dbReference type="InterPro" id="IPR047664">
    <property type="entry name" value="SWEET"/>
</dbReference>
<accession>A0AAV1X6K4</accession>
<dbReference type="AlphaFoldDB" id="A0AAV1X6K4"/>
<keyword evidence="5 10" id="KW-0812">Transmembrane</keyword>
<dbReference type="InterPro" id="IPR004316">
    <property type="entry name" value="SWEET_rpt"/>
</dbReference>
<evidence type="ECO:0000313" key="11">
    <source>
        <dbReference type="EMBL" id="CAL0317268.1"/>
    </source>
</evidence>
<dbReference type="GO" id="GO:0012505">
    <property type="term" value="C:endomembrane system"/>
    <property type="evidence" value="ECO:0007669"/>
    <property type="project" value="UniProtKB-SubCell"/>
</dbReference>
<protein>
    <submittedName>
        <fullName evidence="11">Uncharacterized protein</fullName>
    </submittedName>
</protein>
<dbReference type="GO" id="GO:0051260">
    <property type="term" value="P:protein homooligomerization"/>
    <property type="evidence" value="ECO:0007669"/>
    <property type="project" value="UniProtKB-ARBA"/>
</dbReference>
<keyword evidence="7 10" id="KW-1133">Transmembrane helix</keyword>
<evidence type="ECO:0000256" key="9">
    <source>
        <dbReference type="SAM" id="MobiDB-lite"/>
    </source>
</evidence>
<evidence type="ECO:0000256" key="6">
    <source>
        <dbReference type="ARBA" id="ARBA00022737"/>
    </source>
</evidence>
<feature type="region of interest" description="Disordered" evidence="9">
    <location>
        <begin position="76"/>
        <end position="95"/>
    </location>
</feature>
<dbReference type="GO" id="GO:0016020">
    <property type="term" value="C:membrane"/>
    <property type="evidence" value="ECO:0007669"/>
    <property type="project" value="InterPro"/>
</dbReference>
<feature type="transmembrane region" description="Helical" evidence="10">
    <location>
        <begin position="49"/>
        <end position="71"/>
    </location>
</feature>
<dbReference type="EMBL" id="CAXHTB010000012">
    <property type="protein sequence ID" value="CAL0317268.1"/>
    <property type="molecule type" value="Genomic_DNA"/>
</dbReference>
<reference evidence="11 12" key="1">
    <citation type="submission" date="2024-03" db="EMBL/GenBank/DDBJ databases">
        <authorList>
            <person name="Martinez-Hernandez J."/>
        </authorList>
    </citation>
    <scope>NUCLEOTIDE SEQUENCE [LARGE SCALE GENOMIC DNA]</scope>
</reference>
<evidence type="ECO:0000256" key="4">
    <source>
        <dbReference type="ARBA" id="ARBA00022597"/>
    </source>
</evidence>
<evidence type="ECO:0000256" key="5">
    <source>
        <dbReference type="ARBA" id="ARBA00022692"/>
    </source>
</evidence>
<evidence type="ECO:0000256" key="10">
    <source>
        <dbReference type="SAM" id="Phobius"/>
    </source>
</evidence>
<dbReference type="Pfam" id="PF03083">
    <property type="entry name" value="MtN3_slv"/>
    <property type="match status" value="1"/>
</dbReference>
<name>A0AAV1X6K4_LUPLU</name>
<keyword evidence="12" id="KW-1185">Reference proteome</keyword>
<evidence type="ECO:0000256" key="7">
    <source>
        <dbReference type="ARBA" id="ARBA00022989"/>
    </source>
</evidence>
<gene>
    <name evidence="11" type="ORF">LLUT_LOCUS18328</name>
</gene>
<keyword evidence="8 10" id="KW-0472">Membrane</keyword>
<dbReference type="Proteomes" id="UP001497480">
    <property type="component" value="Unassembled WGS sequence"/>
</dbReference>
<comment type="subcellular location">
    <subcellularLocation>
        <location evidence="1">Endomembrane system</location>
        <topology evidence="1">Multi-pass membrane protein</topology>
    </subcellularLocation>
</comment>
<dbReference type="GO" id="GO:0051119">
    <property type="term" value="F:sugar transmembrane transporter activity"/>
    <property type="evidence" value="ECO:0007669"/>
    <property type="project" value="InterPro"/>
</dbReference>
<dbReference type="Gene3D" id="1.20.1280.290">
    <property type="match status" value="1"/>
</dbReference>
<comment type="caution">
    <text evidence="11">The sequence shown here is derived from an EMBL/GenBank/DDBJ whole genome shotgun (WGS) entry which is preliminary data.</text>
</comment>
<keyword evidence="4" id="KW-0762">Sugar transport</keyword>
<evidence type="ECO:0000256" key="1">
    <source>
        <dbReference type="ARBA" id="ARBA00004127"/>
    </source>
</evidence>